<dbReference type="AlphaFoldDB" id="A0AAX3WUE0"/>
<dbReference type="Proteomes" id="UP001178322">
    <property type="component" value="Chromosome"/>
</dbReference>
<evidence type="ECO:0000256" key="2">
    <source>
        <dbReference type="SAM" id="MobiDB-lite"/>
    </source>
</evidence>
<proteinExistence type="predicted"/>
<evidence type="ECO:0000256" key="1">
    <source>
        <dbReference type="SAM" id="Coils"/>
    </source>
</evidence>
<dbReference type="EMBL" id="CP126101">
    <property type="protein sequence ID" value="WHY50358.1"/>
    <property type="molecule type" value="Genomic_DNA"/>
</dbReference>
<dbReference type="RefSeq" id="WP_283869036.1">
    <property type="nucleotide sequence ID" value="NZ_CP126101.1"/>
</dbReference>
<protein>
    <recommendedName>
        <fullName evidence="5">Transposase</fullName>
    </recommendedName>
</protein>
<name>A0AAX3WUE0_9BACI</name>
<feature type="region of interest" description="Disordered" evidence="2">
    <location>
        <begin position="1"/>
        <end position="30"/>
    </location>
</feature>
<gene>
    <name evidence="3" type="ORF">QNH24_18800</name>
</gene>
<evidence type="ECO:0008006" key="5">
    <source>
        <dbReference type="Google" id="ProtNLM"/>
    </source>
</evidence>
<feature type="coiled-coil region" evidence="1">
    <location>
        <begin position="31"/>
        <end position="62"/>
    </location>
</feature>
<keyword evidence="1" id="KW-0175">Coiled coil</keyword>
<reference evidence="3" key="1">
    <citation type="submission" date="2023-05" db="EMBL/GenBank/DDBJ databases">
        <title>Comparative genomics of Bacillaceae isolates and their secondary metabolite potential.</title>
        <authorList>
            <person name="Song L."/>
            <person name="Nielsen L.J."/>
            <person name="Mohite O."/>
            <person name="Xu X."/>
            <person name="Weber T."/>
            <person name="Kovacs A.T."/>
        </authorList>
    </citation>
    <scope>NUCLEOTIDE SEQUENCE</scope>
    <source>
        <strain evidence="3">LY1</strain>
    </source>
</reference>
<evidence type="ECO:0000313" key="3">
    <source>
        <dbReference type="EMBL" id="WHY50358.1"/>
    </source>
</evidence>
<sequence length="76" mass="8775">MASSWASAYRKHDIDGISPKSKGVHHWQTNRRKLEEKKLTREQELESENELLRAELAFIKKLQVFGEATHCASPNI</sequence>
<accession>A0AAX3WUE0</accession>
<organism evidence="3 4">
    <name type="scientific">Lysinibacillus pakistanensis</name>
    <dbReference type="NCBI Taxonomy" id="759811"/>
    <lineage>
        <taxon>Bacteria</taxon>
        <taxon>Bacillati</taxon>
        <taxon>Bacillota</taxon>
        <taxon>Bacilli</taxon>
        <taxon>Bacillales</taxon>
        <taxon>Bacillaceae</taxon>
        <taxon>Lysinibacillus</taxon>
    </lineage>
</organism>
<evidence type="ECO:0000313" key="4">
    <source>
        <dbReference type="Proteomes" id="UP001178322"/>
    </source>
</evidence>